<dbReference type="Pfam" id="PF08538">
    <property type="entry name" value="DUF1749"/>
    <property type="match status" value="1"/>
</dbReference>
<proteinExistence type="predicted"/>
<gene>
    <name evidence="1" type="ORF">CC85DRAFT_265034</name>
</gene>
<dbReference type="EMBL" id="KQ087251">
    <property type="protein sequence ID" value="KLT39701.1"/>
    <property type="molecule type" value="Genomic_DNA"/>
</dbReference>
<dbReference type="GeneID" id="28981581"/>
<dbReference type="Proteomes" id="UP000053611">
    <property type="component" value="Unassembled WGS sequence"/>
</dbReference>
<accession>A0A0J0XF75</accession>
<organism evidence="1 2">
    <name type="scientific">Cutaneotrichosporon oleaginosum</name>
    <dbReference type="NCBI Taxonomy" id="879819"/>
    <lineage>
        <taxon>Eukaryota</taxon>
        <taxon>Fungi</taxon>
        <taxon>Dikarya</taxon>
        <taxon>Basidiomycota</taxon>
        <taxon>Agaricomycotina</taxon>
        <taxon>Tremellomycetes</taxon>
        <taxon>Trichosporonales</taxon>
        <taxon>Trichosporonaceae</taxon>
        <taxon>Cutaneotrichosporon</taxon>
    </lineage>
</organism>
<dbReference type="SUPFAM" id="SSF53474">
    <property type="entry name" value="alpha/beta-Hydrolases"/>
    <property type="match status" value="1"/>
</dbReference>
<dbReference type="InterPro" id="IPR013744">
    <property type="entry name" value="SidJ"/>
</dbReference>
<dbReference type="Gene3D" id="3.40.50.1820">
    <property type="entry name" value="alpha/beta hydrolase"/>
    <property type="match status" value="1"/>
</dbReference>
<evidence type="ECO:0000313" key="1">
    <source>
        <dbReference type="EMBL" id="KLT39701.1"/>
    </source>
</evidence>
<dbReference type="PANTHER" id="PTHR31591">
    <property type="entry name" value="UPF0613 PROTEIN PB24D3.06C"/>
    <property type="match status" value="1"/>
</dbReference>
<keyword evidence="2" id="KW-1185">Reference proteome</keyword>
<sequence>MPLPTTQPPLAGHLGHFSTHEGKTYPYFVTGDASSDKAVIFIGGLYNGLGDVPYTRALGEALGNAGWKLVQLHWTSAYEGFGTSSLTRDVSELHALAAHLRDLNTSKVVVMGHSTGSQDVIHLLTTLGGADGGIMQAPVSDREHFAVDKTTQAWVDMLPTATAMVDEGRGDELLPAAFAKEARIKMSAYRLWSLLSPSGDDDYFSSDLPDSADGVHKHPLSESFGALSVPALALFSEKDEFGHVADVDAHLARWRKAAKGKLETHVVDGANHAVEDAAHWPDLCAATVAWLQKHF</sequence>
<protein>
    <submittedName>
        <fullName evidence="1">DUF1749-domain-containing protein</fullName>
    </submittedName>
</protein>
<name>A0A0J0XF75_9TREE</name>
<reference evidence="1 2" key="1">
    <citation type="submission" date="2015-03" db="EMBL/GenBank/DDBJ databases">
        <title>Genomics and transcriptomics of the oil-accumulating basidiomycete yeast T. oleaginosus allow insights into substrate utilization and the diverse evolutionary trajectories of mating systems in fungi.</title>
        <authorList>
            <consortium name="DOE Joint Genome Institute"/>
            <person name="Kourist R."/>
            <person name="Kracht O."/>
            <person name="Bracharz F."/>
            <person name="Lipzen A."/>
            <person name="Nolan M."/>
            <person name="Ohm R."/>
            <person name="Grigoriev I."/>
            <person name="Sun S."/>
            <person name="Heitman J."/>
            <person name="Bruck T."/>
            <person name="Nowrousian M."/>
        </authorList>
    </citation>
    <scope>NUCLEOTIDE SEQUENCE [LARGE SCALE GENOMIC DNA]</scope>
    <source>
        <strain evidence="1 2">IBC0246</strain>
    </source>
</reference>
<dbReference type="AlphaFoldDB" id="A0A0J0XF75"/>
<dbReference type="InterPro" id="IPR029058">
    <property type="entry name" value="AB_hydrolase_fold"/>
</dbReference>
<dbReference type="OrthoDB" id="10034502at2759"/>
<evidence type="ECO:0000313" key="2">
    <source>
        <dbReference type="Proteomes" id="UP000053611"/>
    </source>
</evidence>
<dbReference type="PANTHER" id="PTHR31591:SF1">
    <property type="entry name" value="UPF0613 PROTEIN PB24D3.06C"/>
    <property type="match status" value="1"/>
</dbReference>